<reference evidence="6 7" key="1">
    <citation type="submission" date="2018-03" db="EMBL/GenBank/DDBJ databases">
        <title>Genomic Encyclopedia of Archaeal and Bacterial Type Strains, Phase II (KMG-II): from individual species to whole genera.</title>
        <authorList>
            <person name="Goeker M."/>
        </authorList>
    </citation>
    <scope>NUCLEOTIDE SEQUENCE [LARGE SCALE GENOMIC DNA]</scope>
    <source>
        <strain evidence="6 7">DSM 100214</strain>
    </source>
</reference>
<dbReference type="SUPFAM" id="SSF51182">
    <property type="entry name" value="RmlC-like cupins"/>
    <property type="match status" value="1"/>
</dbReference>
<dbReference type="Gene3D" id="1.10.10.60">
    <property type="entry name" value="Homeodomain-like"/>
    <property type="match status" value="1"/>
</dbReference>
<proteinExistence type="predicted"/>
<dbReference type="InterPro" id="IPR004172">
    <property type="entry name" value="L27_dom"/>
</dbReference>
<evidence type="ECO:0000256" key="2">
    <source>
        <dbReference type="ARBA" id="ARBA00023125"/>
    </source>
</evidence>
<dbReference type="Pfam" id="PF22200">
    <property type="entry name" value="ExsA_N"/>
    <property type="match status" value="1"/>
</dbReference>
<dbReference type="InterPro" id="IPR018060">
    <property type="entry name" value="HTH_AraC"/>
</dbReference>
<evidence type="ECO:0000259" key="5">
    <source>
        <dbReference type="PROSITE" id="PS51022"/>
    </source>
</evidence>
<accession>A0A2V3PKZ1</accession>
<name>A0A2V3PKZ1_9BACT</name>
<dbReference type="AlphaFoldDB" id="A0A2V3PKZ1"/>
<dbReference type="OrthoDB" id="1031098at2"/>
<keyword evidence="1" id="KW-0805">Transcription regulation</keyword>
<dbReference type="InterPro" id="IPR011051">
    <property type="entry name" value="RmlC_Cupin_sf"/>
</dbReference>
<evidence type="ECO:0000313" key="6">
    <source>
        <dbReference type="EMBL" id="PXV60096.1"/>
    </source>
</evidence>
<dbReference type="PROSITE" id="PS51022">
    <property type="entry name" value="L27"/>
    <property type="match status" value="1"/>
</dbReference>
<dbReference type="EMBL" id="QICL01000031">
    <property type="protein sequence ID" value="PXV60096.1"/>
    <property type="molecule type" value="Genomic_DNA"/>
</dbReference>
<feature type="domain" description="HTH araC/xylS-type" evidence="4">
    <location>
        <begin position="181"/>
        <end position="279"/>
    </location>
</feature>
<dbReference type="SUPFAM" id="SSF46689">
    <property type="entry name" value="Homeodomain-like"/>
    <property type="match status" value="1"/>
</dbReference>
<evidence type="ECO:0000256" key="1">
    <source>
        <dbReference type="ARBA" id="ARBA00023015"/>
    </source>
</evidence>
<dbReference type="Proteomes" id="UP000247973">
    <property type="component" value="Unassembled WGS sequence"/>
</dbReference>
<dbReference type="GO" id="GO:0003700">
    <property type="term" value="F:DNA-binding transcription factor activity"/>
    <property type="evidence" value="ECO:0007669"/>
    <property type="project" value="InterPro"/>
</dbReference>
<evidence type="ECO:0000256" key="3">
    <source>
        <dbReference type="ARBA" id="ARBA00023163"/>
    </source>
</evidence>
<dbReference type="PROSITE" id="PS01124">
    <property type="entry name" value="HTH_ARAC_FAMILY_2"/>
    <property type="match status" value="1"/>
</dbReference>
<dbReference type="InterPro" id="IPR009057">
    <property type="entry name" value="Homeodomain-like_sf"/>
</dbReference>
<comment type="caution">
    <text evidence="6">The sequence shown here is derived from an EMBL/GenBank/DDBJ whole genome shotgun (WGS) entry which is preliminary data.</text>
</comment>
<keyword evidence="2" id="KW-0238">DNA-binding</keyword>
<dbReference type="InterPro" id="IPR050959">
    <property type="entry name" value="MarA-like"/>
</dbReference>
<dbReference type="SMART" id="SM00342">
    <property type="entry name" value="HTH_ARAC"/>
    <property type="match status" value="1"/>
</dbReference>
<dbReference type="RefSeq" id="WP_110312146.1">
    <property type="nucleotide sequence ID" value="NZ_QICL01000031.1"/>
</dbReference>
<dbReference type="InterPro" id="IPR014710">
    <property type="entry name" value="RmlC-like_jellyroll"/>
</dbReference>
<sequence>MKLLYAHEHIACINYQPAKDALMEVLFLTAGEQSGLTSKEDKLLFVLEGSMEFSFGEYQDRLIDEGKALMIPANYTFTARVHEACRILVIRLAEPVALCDCFSLEKLLEACPPNYSYTLSYLGINDVLQNYLEQLAFCLDKELLCARFLKLKIEELFLLLRAFYTKEDLLDFFYLQLTGDMAFSRQVNSYYLKAKNARELASMLNYSYSGFIKRFNRVFNRPPYQWMKERKAHLIYHDINTTEKSMHEISQQYGFSSQGRFSDFCKQEFGILPKEIRLNRKKGNNPENIGNYE</sequence>
<dbReference type="InterPro" id="IPR054015">
    <property type="entry name" value="ExsA-like_N"/>
</dbReference>
<dbReference type="GO" id="GO:0043565">
    <property type="term" value="F:sequence-specific DNA binding"/>
    <property type="evidence" value="ECO:0007669"/>
    <property type="project" value="InterPro"/>
</dbReference>
<evidence type="ECO:0000313" key="7">
    <source>
        <dbReference type="Proteomes" id="UP000247973"/>
    </source>
</evidence>
<gene>
    <name evidence="6" type="ORF">CLV62_13116</name>
</gene>
<evidence type="ECO:0000259" key="4">
    <source>
        <dbReference type="PROSITE" id="PS01124"/>
    </source>
</evidence>
<keyword evidence="3" id="KW-0804">Transcription</keyword>
<dbReference type="PANTHER" id="PTHR47504:SF5">
    <property type="entry name" value="RIGHT ORIGIN-BINDING PROTEIN"/>
    <property type="match status" value="1"/>
</dbReference>
<dbReference type="Pfam" id="PF12833">
    <property type="entry name" value="HTH_18"/>
    <property type="match status" value="1"/>
</dbReference>
<dbReference type="Gene3D" id="2.60.120.10">
    <property type="entry name" value="Jelly Rolls"/>
    <property type="match status" value="1"/>
</dbReference>
<keyword evidence="7" id="KW-1185">Reference proteome</keyword>
<dbReference type="PANTHER" id="PTHR47504">
    <property type="entry name" value="RIGHT ORIGIN-BINDING PROTEIN"/>
    <property type="match status" value="1"/>
</dbReference>
<organism evidence="6 7">
    <name type="scientific">Dysgonomonas alginatilytica</name>
    <dbReference type="NCBI Taxonomy" id="1605892"/>
    <lineage>
        <taxon>Bacteria</taxon>
        <taxon>Pseudomonadati</taxon>
        <taxon>Bacteroidota</taxon>
        <taxon>Bacteroidia</taxon>
        <taxon>Bacteroidales</taxon>
        <taxon>Dysgonomonadaceae</taxon>
        <taxon>Dysgonomonas</taxon>
    </lineage>
</organism>
<protein>
    <submittedName>
        <fullName evidence="6">Helix-turn-helix protein</fullName>
    </submittedName>
</protein>
<feature type="domain" description="L27" evidence="5">
    <location>
        <begin position="1"/>
        <end position="18"/>
    </location>
</feature>